<dbReference type="Proteomes" id="UP001321475">
    <property type="component" value="Chromosome"/>
</dbReference>
<gene>
    <name evidence="3" type="ORF">GCM10025865_18710</name>
</gene>
<organism evidence="3 4">
    <name type="scientific">Paraoerskovia sediminicola</name>
    <dbReference type="NCBI Taxonomy" id="1138587"/>
    <lineage>
        <taxon>Bacteria</taxon>
        <taxon>Bacillati</taxon>
        <taxon>Actinomycetota</taxon>
        <taxon>Actinomycetes</taxon>
        <taxon>Micrococcales</taxon>
        <taxon>Cellulomonadaceae</taxon>
        <taxon>Paraoerskovia</taxon>
    </lineage>
</organism>
<keyword evidence="4" id="KW-1185">Reference proteome</keyword>
<protein>
    <recommendedName>
        <fullName evidence="5">LPXTG-motif cell wall anchor domain-containing protein</fullName>
    </recommendedName>
</protein>
<keyword evidence="2" id="KW-1133">Transmembrane helix</keyword>
<evidence type="ECO:0000256" key="1">
    <source>
        <dbReference type="SAM" id="MobiDB-lite"/>
    </source>
</evidence>
<keyword evidence="2" id="KW-0472">Membrane</keyword>
<proteinExistence type="predicted"/>
<feature type="region of interest" description="Disordered" evidence="1">
    <location>
        <begin position="132"/>
        <end position="161"/>
    </location>
</feature>
<keyword evidence="2" id="KW-0812">Transmembrane</keyword>
<accession>A0ABM8G3B9</accession>
<sequence length="200" mass="20754">MVLAGSSAFADDETYEPPPAPAFSTLVETPICDGDVPYLAYDVQVENTDATDLTITFINPNGEDYVVSGLSVGSGRILWPGAVVAADGTALDWPGWSLVNGEWVEGDEYDWVRPSVQVRISVNPEATVDVAYPPSTPNCATNPPSDGSVPTSDATPVSASADGLPRTGAEIAAYAGGAAALLAIGAGLVVWTRRRKPTES</sequence>
<evidence type="ECO:0000313" key="3">
    <source>
        <dbReference type="EMBL" id="BDZ42572.1"/>
    </source>
</evidence>
<feature type="compositionally biased region" description="Polar residues" evidence="1">
    <location>
        <begin position="137"/>
        <end position="158"/>
    </location>
</feature>
<dbReference type="NCBIfam" id="TIGR01167">
    <property type="entry name" value="LPXTG_anchor"/>
    <property type="match status" value="1"/>
</dbReference>
<dbReference type="EMBL" id="AP027729">
    <property type="protein sequence ID" value="BDZ42572.1"/>
    <property type="molecule type" value="Genomic_DNA"/>
</dbReference>
<reference evidence="4" key="1">
    <citation type="journal article" date="2019" name="Int. J. Syst. Evol. Microbiol.">
        <title>The Global Catalogue of Microorganisms (GCM) 10K type strain sequencing project: providing services to taxonomists for standard genome sequencing and annotation.</title>
        <authorList>
            <consortium name="The Broad Institute Genomics Platform"/>
            <consortium name="The Broad Institute Genome Sequencing Center for Infectious Disease"/>
            <person name="Wu L."/>
            <person name="Ma J."/>
        </authorList>
    </citation>
    <scope>NUCLEOTIDE SEQUENCE [LARGE SCALE GENOMIC DNA]</scope>
    <source>
        <strain evidence="4">NBRC 108565</strain>
    </source>
</reference>
<name>A0ABM8G3B9_9CELL</name>
<evidence type="ECO:0008006" key="5">
    <source>
        <dbReference type="Google" id="ProtNLM"/>
    </source>
</evidence>
<evidence type="ECO:0000313" key="4">
    <source>
        <dbReference type="Proteomes" id="UP001321475"/>
    </source>
</evidence>
<feature type="transmembrane region" description="Helical" evidence="2">
    <location>
        <begin position="171"/>
        <end position="191"/>
    </location>
</feature>
<evidence type="ECO:0000256" key="2">
    <source>
        <dbReference type="SAM" id="Phobius"/>
    </source>
</evidence>